<feature type="non-terminal residue" evidence="1">
    <location>
        <position position="1"/>
    </location>
</feature>
<protein>
    <submittedName>
        <fullName evidence="1">Uncharacterized protein</fullName>
    </submittedName>
</protein>
<sequence>GGGAHCFSEYGFGNWGWSNGPLAAGSYTFDIYAGAGQCDINKGTLVGTLTVDYDGAEAIVTYNMYAGYTMDETHLYVGTDPLPIKKNGGYTTAPGQYLYGHNLDDATTDSYEVTGLSGDIYVVAHAVVCGLFDPSPP</sequence>
<accession>X1UZN6</accession>
<gene>
    <name evidence="1" type="ORF">S12H4_41755</name>
</gene>
<name>X1UZN6_9ZZZZ</name>
<evidence type="ECO:0000313" key="1">
    <source>
        <dbReference type="EMBL" id="GAJ09027.1"/>
    </source>
</evidence>
<proteinExistence type="predicted"/>
<reference evidence="1" key="1">
    <citation type="journal article" date="2014" name="Front. Microbiol.">
        <title>High frequency of phylogenetically diverse reductive dehalogenase-homologous genes in deep subseafloor sedimentary metagenomes.</title>
        <authorList>
            <person name="Kawai M."/>
            <person name="Futagami T."/>
            <person name="Toyoda A."/>
            <person name="Takaki Y."/>
            <person name="Nishi S."/>
            <person name="Hori S."/>
            <person name="Arai W."/>
            <person name="Tsubouchi T."/>
            <person name="Morono Y."/>
            <person name="Uchiyama I."/>
            <person name="Ito T."/>
            <person name="Fujiyama A."/>
            <person name="Inagaki F."/>
            <person name="Takami H."/>
        </authorList>
    </citation>
    <scope>NUCLEOTIDE SEQUENCE</scope>
    <source>
        <strain evidence="1">Expedition CK06-06</strain>
    </source>
</reference>
<comment type="caution">
    <text evidence="1">The sequence shown here is derived from an EMBL/GenBank/DDBJ whole genome shotgun (WGS) entry which is preliminary data.</text>
</comment>
<dbReference type="AlphaFoldDB" id="X1UZN6"/>
<organism evidence="1">
    <name type="scientific">marine sediment metagenome</name>
    <dbReference type="NCBI Taxonomy" id="412755"/>
    <lineage>
        <taxon>unclassified sequences</taxon>
        <taxon>metagenomes</taxon>
        <taxon>ecological metagenomes</taxon>
    </lineage>
</organism>
<dbReference type="EMBL" id="BARW01025477">
    <property type="protein sequence ID" value="GAJ09027.1"/>
    <property type="molecule type" value="Genomic_DNA"/>
</dbReference>